<organism evidence="1 2">
    <name type="scientific">Nibrella saemangeumensis</name>
    <dbReference type="NCBI Taxonomy" id="1084526"/>
    <lineage>
        <taxon>Bacteria</taxon>
        <taxon>Pseudomonadati</taxon>
        <taxon>Bacteroidota</taxon>
        <taxon>Cytophagia</taxon>
        <taxon>Cytophagales</taxon>
        <taxon>Spirosomataceae</taxon>
        <taxon>Nibrella</taxon>
    </lineage>
</organism>
<accession>A0ABP8MB44</accession>
<dbReference type="EMBL" id="BAABHD010000003">
    <property type="protein sequence ID" value="GAA4447344.1"/>
    <property type="molecule type" value="Genomic_DNA"/>
</dbReference>
<evidence type="ECO:0000313" key="2">
    <source>
        <dbReference type="Proteomes" id="UP001501175"/>
    </source>
</evidence>
<dbReference type="Proteomes" id="UP001501175">
    <property type="component" value="Unassembled WGS sequence"/>
</dbReference>
<gene>
    <name evidence="1" type="ORF">GCM10023189_03610</name>
</gene>
<reference evidence="2" key="1">
    <citation type="journal article" date="2019" name="Int. J. Syst. Evol. Microbiol.">
        <title>The Global Catalogue of Microorganisms (GCM) 10K type strain sequencing project: providing services to taxonomists for standard genome sequencing and annotation.</title>
        <authorList>
            <consortium name="The Broad Institute Genomics Platform"/>
            <consortium name="The Broad Institute Genome Sequencing Center for Infectious Disease"/>
            <person name="Wu L."/>
            <person name="Ma J."/>
        </authorList>
    </citation>
    <scope>NUCLEOTIDE SEQUENCE [LARGE SCALE GENOMIC DNA]</scope>
    <source>
        <strain evidence="2">JCM 17927</strain>
    </source>
</reference>
<keyword evidence="2" id="KW-1185">Reference proteome</keyword>
<evidence type="ECO:0000313" key="1">
    <source>
        <dbReference type="EMBL" id="GAA4447344.1"/>
    </source>
</evidence>
<comment type="caution">
    <text evidence="1">The sequence shown here is derived from an EMBL/GenBank/DDBJ whole genome shotgun (WGS) entry which is preliminary data.</text>
</comment>
<proteinExistence type="predicted"/>
<name>A0ABP8MB44_9BACT</name>
<dbReference type="RefSeq" id="WP_345239991.1">
    <property type="nucleotide sequence ID" value="NZ_BAABHD010000003.1"/>
</dbReference>
<sequence length="344" mass="37747">MQICIRFALILTLWAGFPGICPLIWARIVRIDITSRQSPTFDGRVFGPVGAYEKLRGRAYGEIDPNHPQNALITDIVLAPRNARGMVEYAMDIYIMKPVRLGSGNHKLFLEVNNRGGKLFGGLNNSRGGNDPTTAADAGEGFLMNRGYTLVWNGWDISAAPVNNNLTITVPVATNPDGTPITGPSYEYIVFDNQGVQSYTLAYPAASLDKARAALTVRNRLNDTPVTIPPDGWEYVNERSIRLLPAGTPFRQSAIYEFTYTAKDPLVAGLGLAATRDFVSFLRYATADDFGNPNPLAGDVQYTFSYTLSQPGRYLNDFQTLGFNGDEQGRRVIDGMENWLGGSS</sequence>
<protein>
    <submittedName>
        <fullName evidence="1">Uncharacterized protein</fullName>
    </submittedName>
</protein>